<dbReference type="PANTHER" id="PTHR24223">
    <property type="entry name" value="ATP-BINDING CASSETTE SUB-FAMILY C"/>
    <property type="match status" value="1"/>
</dbReference>
<gene>
    <name evidence="6" type="ORF">P43SY_011850</name>
</gene>
<evidence type="ECO:0000313" key="7">
    <source>
        <dbReference type="Proteomes" id="UP001209570"/>
    </source>
</evidence>
<dbReference type="Gene3D" id="3.40.50.300">
    <property type="entry name" value="P-loop containing nucleotide triphosphate hydrolases"/>
    <property type="match status" value="1"/>
</dbReference>
<dbReference type="GO" id="GO:0016020">
    <property type="term" value="C:membrane"/>
    <property type="evidence" value="ECO:0007669"/>
    <property type="project" value="TreeGrafter"/>
</dbReference>
<dbReference type="InterPro" id="IPR027417">
    <property type="entry name" value="P-loop_NTPase"/>
</dbReference>
<keyword evidence="2" id="KW-0677">Repeat</keyword>
<dbReference type="GO" id="GO:0042626">
    <property type="term" value="F:ATPase-coupled transmembrane transporter activity"/>
    <property type="evidence" value="ECO:0007669"/>
    <property type="project" value="TreeGrafter"/>
</dbReference>
<dbReference type="Proteomes" id="UP001209570">
    <property type="component" value="Unassembled WGS sequence"/>
</dbReference>
<feature type="domain" description="ABC transporter" evidence="5">
    <location>
        <begin position="17"/>
        <end position="74"/>
    </location>
</feature>
<evidence type="ECO:0000313" key="6">
    <source>
        <dbReference type="EMBL" id="KAJ0388568.1"/>
    </source>
</evidence>
<comment type="subcellular location">
    <subcellularLocation>
        <location evidence="1">Endomembrane system</location>
        <topology evidence="1">Multi-pass membrane protein</topology>
    </subcellularLocation>
</comment>
<proteinExistence type="predicted"/>
<dbReference type="EMBL" id="JAKCXM010008629">
    <property type="protein sequence ID" value="KAJ0388568.1"/>
    <property type="molecule type" value="Genomic_DNA"/>
</dbReference>
<dbReference type="SUPFAM" id="SSF52540">
    <property type="entry name" value="P-loop containing nucleoside triphosphate hydrolases"/>
    <property type="match status" value="1"/>
</dbReference>
<dbReference type="GO" id="GO:0005524">
    <property type="term" value="F:ATP binding"/>
    <property type="evidence" value="ECO:0007669"/>
    <property type="project" value="UniProtKB-KW"/>
</dbReference>
<dbReference type="InterPro" id="IPR003439">
    <property type="entry name" value="ABC_transporter-like_ATP-bd"/>
</dbReference>
<evidence type="ECO:0000256" key="2">
    <source>
        <dbReference type="ARBA" id="ARBA00022737"/>
    </source>
</evidence>
<dbReference type="InterPro" id="IPR050173">
    <property type="entry name" value="ABC_transporter_C-like"/>
</dbReference>
<name>A0AAD5Q447_PYTIN</name>
<evidence type="ECO:0000256" key="4">
    <source>
        <dbReference type="ARBA" id="ARBA00022840"/>
    </source>
</evidence>
<dbReference type="AlphaFoldDB" id="A0AAD5Q447"/>
<organism evidence="6 7">
    <name type="scientific">Pythium insidiosum</name>
    <name type="common">Pythiosis disease agent</name>
    <dbReference type="NCBI Taxonomy" id="114742"/>
    <lineage>
        <taxon>Eukaryota</taxon>
        <taxon>Sar</taxon>
        <taxon>Stramenopiles</taxon>
        <taxon>Oomycota</taxon>
        <taxon>Peronosporomycetes</taxon>
        <taxon>Pythiales</taxon>
        <taxon>Pythiaceae</taxon>
        <taxon>Pythium</taxon>
    </lineage>
</organism>
<evidence type="ECO:0000256" key="3">
    <source>
        <dbReference type="ARBA" id="ARBA00022741"/>
    </source>
</evidence>
<keyword evidence="4" id="KW-0067">ATP-binding</keyword>
<dbReference type="Pfam" id="PF00005">
    <property type="entry name" value="ABC_tran"/>
    <property type="match status" value="1"/>
</dbReference>
<evidence type="ECO:0000259" key="5">
    <source>
        <dbReference type="Pfam" id="PF00005"/>
    </source>
</evidence>
<dbReference type="GO" id="GO:0016887">
    <property type="term" value="F:ATP hydrolysis activity"/>
    <property type="evidence" value="ECO:0007669"/>
    <property type="project" value="InterPro"/>
</dbReference>
<protein>
    <recommendedName>
        <fullName evidence="5">ABC transporter domain-containing protein</fullName>
    </recommendedName>
</protein>
<keyword evidence="3" id="KW-0547">Nucleotide-binding</keyword>
<sequence>MLFSGTLRFNMDPFNEKNDAELWDVLKKVHLYDVVQRWGCGLEYEIAEKGENLSVGQRQLLCIARALIRESKLWRQ</sequence>
<keyword evidence="7" id="KW-1185">Reference proteome</keyword>
<dbReference type="PANTHER" id="PTHR24223:SF443">
    <property type="entry name" value="MULTIDRUG-RESISTANCE LIKE PROTEIN 1, ISOFORM I"/>
    <property type="match status" value="1"/>
</dbReference>
<comment type="caution">
    <text evidence="6">The sequence shown here is derived from an EMBL/GenBank/DDBJ whole genome shotgun (WGS) entry which is preliminary data.</text>
</comment>
<dbReference type="GO" id="GO:0012505">
    <property type="term" value="C:endomembrane system"/>
    <property type="evidence" value="ECO:0007669"/>
    <property type="project" value="UniProtKB-SubCell"/>
</dbReference>
<reference evidence="6" key="1">
    <citation type="submission" date="2021-12" db="EMBL/GenBank/DDBJ databases">
        <title>Prjna785345.</title>
        <authorList>
            <person name="Rujirawat T."/>
            <person name="Krajaejun T."/>
        </authorList>
    </citation>
    <scope>NUCLEOTIDE SEQUENCE</scope>
    <source>
        <strain evidence="6">Pi057C3</strain>
    </source>
</reference>
<evidence type="ECO:0000256" key="1">
    <source>
        <dbReference type="ARBA" id="ARBA00004127"/>
    </source>
</evidence>
<accession>A0AAD5Q447</accession>